<dbReference type="GO" id="GO:0042797">
    <property type="term" value="P:tRNA transcription by RNA polymerase III"/>
    <property type="evidence" value="ECO:0007669"/>
    <property type="project" value="TreeGrafter"/>
</dbReference>
<reference evidence="3" key="1">
    <citation type="submission" date="2016-11" db="UniProtKB">
        <authorList>
            <consortium name="WormBaseParasite"/>
        </authorList>
    </citation>
    <scope>IDENTIFICATION</scope>
</reference>
<organism evidence="2 3">
    <name type="scientific">Steinernema glaseri</name>
    <dbReference type="NCBI Taxonomy" id="37863"/>
    <lineage>
        <taxon>Eukaryota</taxon>
        <taxon>Metazoa</taxon>
        <taxon>Ecdysozoa</taxon>
        <taxon>Nematoda</taxon>
        <taxon>Chromadorea</taxon>
        <taxon>Rhabditida</taxon>
        <taxon>Tylenchina</taxon>
        <taxon>Panagrolaimomorpha</taxon>
        <taxon>Strongyloidoidea</taxon>
        <taxon>Steinernematidae</taxon>
        <taxon>Steinernema</taxon>
    </lineage>
</organism>
<dbReference type="Pfam" id="PF04801">
    <property type="entry name" value="RPC5"/>
    <property type="match status" value="1"/>
</dbReference>
<feature type="region of interest" description="Disordered" evidence="1">
    <location>
        <begin position="135"/>
        <end position="190"/>
    </location>
</feature>
<sequence length="467" mass="53262">MNGECGAQPNFDSDEDSVIHETDVILAKPPTKLSRLLVPQGLRFETAKKISAQYKRRVGKLQMNIDIDCDSHSFDKHRMDEFPTGVNKHTLQTRLNFEGTRYSNKGSVNHVAGVVRNGKVYFMPVEHKFEMKRTLTHASQKNRGRNCMGSDGSDDEDPNKSANPLRVRFARPEDERQKKRREASSFHRTKVEEQDTWVPMELRRENTLGSPALVNKIVANAAPQDYDASDDESGEDPSMAGECAIFKAMLLDAPRKKRSRKQPAVYKKIDDDGEEGRSDLKKEPRYDRMKKSEIASFSYEDQIKAVFLKSLVLAFENIPVPEGKEVADVLPTVRSYARLVSGVWVARSELVYPDEVKASAQEKIRRLRAIYDFICCQFDAGNQVTRNDIVDIFEVSADDAVGVLQKIGRLNRDVTGFKQVIDPKSGTWELRIPRDIEIFTSEAVFQLYVEEQKLWVERLEEIVHSRC</sequence>
<feature type="region of interest" description="Disordered" evidence="1">
    <location>
        <begin position="256"/>
        <end position="284"/>
    </location>
</feature>
<evidence type="ECO:0000313" key="3">
    <source>
        <dbReference type="WBParaSite" id="L893_g7011.t1"/>
    </source>
</evidence>
<proteinExistence type="predicted"/>
<dbReference type="PANTHER" id="PTHR12069">
    <property type="entry name" value="DNA-DIRECTED RNA POLYMERASES III 80 KDA POLYPEPTIDE RNA POLYMERASE III SUBUNIT 5"/>
    <property type="match status" value="1"/>
</dbReference>
<dbReference type="AlphaFoldDB" id="A0A1I8ALH8"/>
<dbReference type="Proteomes" id="UP000095287">
    <property type="component" value="Unplaced"/>
</dbReference>
<evidence type="ECO:0000256" key="1">
    <source>
        <dbReference type="SAM" id="MobiDB-lite"/>
    </source>
</evidence>
<feature type="compositionally biased region" description="Basic and acidic residues" evidence="1">
    <location>
        <begin position="170"/>
        <end position="190"/>
    </location>
</feature>
<dbReference type="InterPro" id="IPR006886">
    <property type="entry name" value="RNA_pol_III_Rpc5"/>
</dbReference>
<name>A0A1I8ALH8_9BILA</name>
<dbReference type="WBParaSite" id="L893_g7011.t1">
    <property type="protein sequence ID" value="L893_g7011.t1"/>
    <property type="gene ID" value="L893_g7011"/>
</dbReference>
<keyword evidence="2" id="KW-1185">Reference proteome</keyword>
<dbReference type="GO" id="GO:0005666">
    <property type="term" value="C:RNA polymerase III complex"/>
    <property type="evidence" value="ECO:0007669"/>
    <property type="project" value="TreeGrafter"/>
</dbReference>
<dbReference type="PANTHER" id="PTHR12069:SF0">
    <property type="entry name" value="DNA-DIRECTED RNA POLYMERASE III SUBUNIT RPC5"/>
    <property type="match status" value="1"/>
</dbReference>
<evidence type="ECO:0000313" key="2">
    <source>
        <dbReference type="Proteomes" id="UP000095287"/>
    </source>
</evidence>
<accession>A0A1I8ALH8</accession>
<feature type="compositionally biased region" description="Basic and acidic residues" evidence="1">
    <location>
        <begin position="267"/>
        <end position="284"/>
    </location>
</feature>
<protein>
    <submittedName>
        <fullName evidence="3">DNA-directed RNA polymerase III subunit RPC5</fullName>
    </submittedName>
</protein>